<evidence type="ECO:0000256" key="1">
    <source>
        <dbReference type="ARBA" id="ARBA00005466"/>
    </source>
</evidence>
<dbReference type="OrthoDB" id="2151789at2759"/>
<feature type="chain" id="PRO_5016334215" evidence="5">
    <location>
        <begin position="20"/>
        <end position="526"/>
    </location>
</feature>
<dbReference type="GO" id="GO:0071949">
    <property type="term" value="F:FAD binding"/>
    <property type="evidence" value="ECO:0007669"/>
    <property type="project" value="InterPro"/>
</dbReference>
<dbReference type="AlphaFoldDB" id="A0A316ZFT7"/>
<dbReference type="EMBL" id="KZ819289">
    <property type="protein sequence ID" value="PWN99215.1"/>
    <property type="molecule type" value="Genomic_DNA"/>
</dbReference>
<dbReference type="InterPro" id="IPR036318">
    <property type="entry name" value="FAD-bd_PCMH-like_sf"/>
</dbReference>
<dbReference type="InterPro" id="IPR006094">
    <property type="entry name" value="Oxid_FAD_bind_N"/>
</dbReference>
<feature type="domain" description="FAD-binding PCMH-type" evidence="6">
    <location>
        <begin position="99"/>
        <end position="269"/>
    </location>
</feature>
<dbReference type="PROSITE" id="PS51387">
    <property type="entry name" value="FAD_PCMH"/>
    <property type="match status" value="1"/>
</dbReference>
<keyword evidence="4" id="KW-0560">Oxidoreductase</keyword>
<keyword evidence="2" id="KW-0285">Flavoprotein</keyword>
<dbReference type="Pfam" id="PF01565">
    <property type="entry name" value="FAD_binding_4"/>
    <property type="match status" value="1"/>
</dbReference>
<dbReference type="InterPro" id="IPR050416">
    <property type="entry name" value="FAD-linked_Oxidoreductase"/>
</dbReference>
<keyword evidence="8" id="KW-1185">Reference proteome</keyword>
<dbReference type="Proteomes" id="UP000245946">
    <property type="component" value="Unassembled WGS sequence"/>
</dbReference>
<evidence type="ECO:0000256" key="4">
    <source>
        <dbReference type="ARBA" id="ARBA00023002"/>
    </source>
</evidence>
<dbReference type="Gene3D" id="3.30.465.10">
    <property type="match status" value="1"/>
</dbReference>
<dbReference type="STRING" id="58919.A0A316ZFT7"/>
<protein>
    <submittedName>
        <fullName evidence="7">FAD-binding domain-containing protein</fullName>
    </submittedName>
</protein>
<organism evidence="7 8">
    <name type="scientific">Tilletiopsis washingtonensis</name>
    <dbReference type="NCBI Taxonomy" id="58919"/>
    <lineage>
        <taxon>Eukaryota</taxon>
        <taxon>Fungi</taxon>
        <taxon>Dikarya</taxon>
        <taxon>Basidiomycota</taxon>
        <taxon>Ustilaginomycotina</taxon>
        <taxon>Exobasidiomycetes</taxon>
        <taxon>Entylomatales</taxon>
        <taxon>Entylomatales incertae sedis</taxon>
        <taxon>Tilletiopsis</taxon>
    </lineage>
</organism>
<dbReference type="GO" id="GO:0016491">
    <property type="term" value="F:oxidoreductase activity"/>
    <property type="evidence" value="ECO:0007669"/>
    <property type="project" value="UniProtKB-KW"/>
</dbReference>
<sequence length="526" mass="55816">MKSISLLAVASTLFASALADLNKAPLSSRQLLQSGALQSPAPALAGKGAPHGTASSEAVSKLCDDLQQKLGGKVVRLQTTLVDTAYFQSVDHAYNAEQRAYKPTCSVLATQASHVVDTYAAVKAAGAGYGVRGGGHNPNYGWNSSPDVFIDFGQWCDVTLSDDGNTADIAPGCRWGEVYSTLEAQGKTVVGGRVSNVGMGAVLGGGLSHLTPEHGLIADNVMSYTIVLPSGELVTAGSGGDYADLWWALKGSTNQMGIVVNYKLLTKDVGEWWGGLLTFLPTQVDAFVDAVAEYNAKYDSFNDTKAAIVPTITWVDLPTPALLLVGLAYHGPSRPKGIFDMFFDLKPVADTTRKSSYADINGVYDFGSLYGSSTHFRTSSSYLSKTQAREIYAAFQDFATKNVGLWWSLSLSYESFTASGLAKAAAAGGNPQGWAAGRGFTAQTYLVQWVPSLPTHKKQRLLAAAKAATTAGSDDIPLFINYAAADQQPLLSYGNLDRLRGIKAKYDADSYVTKHTGGPRFEGGDF</sequence>
<gene>
    <name evidence="7" type="ORF">FA09DRAFT_359808</name>
</gene>
<evidence type="ECO:0000313" key="7">
    <source>
        <dbReference type="EMBL" id="PWN99215.1"/>
    </source>
</evidence>
<feature type="signal peptide" evidence="5">
    <location>
        <begin position="1"/>
        <end position="19"/>
    </location>
</feature>
<evidence type="ECO:0000256" key="2">
    <source>
        <dbReference type="ARBA" id="ARBA00022630"/>
    </source>
</evidence>
<dbReference type="GeneID" id="37272710"/>
<evidence type="ECO:0000256" key="5">
    <source>
        <dbReference type="SAM" id="SignalP"/>
    </source>
</evidence>
<proteinExistence type="inferred from homology"/>
<keyword evidence="5" id="KW-0732">Signal</keyword>
<evidence type="ECO:0000313" key="8">
    <source>
        <dbReference type="Proteomes" id="UP000245946"/>
    </source>
</evidence>
<keyword evidence="3" id="KW-0274">FAD</keyword>
<dbReference type="SUPFAM" id="SSF56176">
    <property type="entry name" value="FAD-binding/transporter-associated domain-like"/>
    <property type="match status" value="1"/>
</dbReference>
<evidence type="ECO:0000256" key="3">
    <source>
        <dbReference type="ARBA" id="ARBA00022827"/>
    </source>
</evidence>
<reference evidence="7 8" key="1">
    <citation type="journal article" date="2018" name="Mol. Biol. Evol.">
        <title>Broad Genomic Sampling Reveals a Smut Pathogenic Ancestry of the Fungal Clade Ustilaginomycotina.</title>
        <authorList>
            <person name="Kijpornyongpan T."/>
            <person name="Mondo S.J."/>
            <person name="Barry K."/>
            <person name="Sandor L."/>
            <person name="Lee J."/>
            <person name="Lipzen A."/>
            <person name="Pangilinan J."/>
            <person name="LaButti K."/>
            <person name="Hainaut M."/>
            <person name="Henrissat B."/>
            <person name="Grigoriev I.V."/>
            <person name="Spatafora J.W."/>
            <person name="Aime M.C."/>
        </authorList>
    </citation>
    <scope>NUCLEOTIDE SEQUENCE [LARGE SCALE GENOMIC DNA]</scope>
    <source>
        <strain evidence="7 8">MCA 4186</strain>
    </source>
</reference>
<dbReference type="InterPro" id="IPR016169">
    <property type="entry name" value="FAD-bd_PCMH_sub2"/>
</dbReference>
<name>A0A316ZFT7_9BASI</name>
<evidence type="ECO:0000259" key="6">
    <source>
        <dbReference type="PROSITE" id="PS51387"/>
    </source>
</evidence>
<comment type="similarity">
    <text evidence="1">Belongs to the oxygen-dependent FAD-linked oxidoreductase family.</text>
</comment>
<dbReference type="RefSeq" id="XP_025599494.1">
    <property type="nucleotide sequence ID" value="XM_025745166.1"/>
</dbReference>
<dbReference type="PANTHER" id="PTHR42973">
    <property type="entry name" value="BINDING OXIDOREDUCTASE, PUTATIVE (AFU_ORTHOLOGUE AFUA_1G17690)-RELATED"/>
    <property type="match status" value="1"/>
</dbReference>
<dbReference type="PANTHER" id="PTHR42973:SF13">
    <property type="entry name" value="FAD-BINDING PCMH-TYPE DOMAIN-CONTAINING PROTEIN"/>
    <property type="match status" value="1"/>
</dbReference>
<dbReference type="InterPro" id="IPR016166">
    <property type="entry name" value="FAD-bd_PCMH"/>
</dbReference>
<accession>A0A316ZFT7</accession>